<evidence type="ECO:0000259" key="7">
    <source>
        <dbReference type="PROSITE" id="PS51645"/>
    </source>
</evidence>
<feature type="binding site" evidence="4">
    <location>
        <position position="259"/>
    </location>
    <ligand>
        <name>FAD</name>
        <dbReference type="ChEBI" id="CHEBI:57692"/>
    </ligand>
</feature>
<evidence type="ECO:0000256" key="3">
    <source>
        <dbReference type="ARBA" id="ARBA00022827"/>
    </source>
</evidence>
<dbReference type="SUPFAM" id="SSF48173">
    <property type="entry name" value="Cryptochrome/photolyase FAD-binding domain"/>
    <property type="match status" value="1"/>
</dbReference>
<keyword evidence="6" id="KW-0157">Chromophore</keyword>
<keyword evidence="3 4" id="KW-0274">FAD</keyword>
<dbReference type="Gene3D" id="3.40.50.620">
    <property type="entry name" value="HUPs"/>
    <property type="match status" value="1"/>
</dbReference>
<feature type="domain" description="Photolyase/cryptochrome alpha/beta" evidence="7">
    <location>
        <begin position="36"/>
        <end position="165"/>
    </location>
</feature>
<keyword evidence="9" id="KW-1185">Reference proteome</keyword>
<dbReference type="SUPFAM" id="SSF52425">
    <property type="entry name" value="Cryptochrome/photolyase, N-terminal domain"/>
    <property type="match status" value="1"/>
</dbReference>
<gene>
    <name evidence="8" type="ORF">FHP88_03700</name>
</gene>
<dbReference type="PROSITE" id="PS51645">
    <property type="entry name" value="PHR_CRY_ALPHA_BETA"/>
    <property type="match status" value="1"/>
</dbReference>
<dbReference type="InterPro" id="IPR006050">
    <property type="entry name" value="DNA_photolyase_N"/>
</dbReference>
<evidence type="ECO:0000313" key="8">
    <source>
        <dbReference type="EMBL" id="TVO77914.1"/>
    </source>
</evidence>
<proteinExistence type="inferred from homology"/>
<dbReference type="Proteomes" id="UP000316649">
    <property type="component" value="Unassembled WGS sequence"/>
</dbReference>
<dbReference type="PRINTS" id="PR00147">
    <property type="entry name" value="DNAPHOTLYASE"/>
</dbReference>
<dbReference type="PANTHER" id="PTHR11455">
    <property type="entry name" value="CRYPTOCHROME"/>
    <property type="match status" value="1"/>
</dbReference>
<dbReference type="GO" id="GO:0071949">
    <property type="term" value="F:FAD binding"/>
    <property type="evidence" value="ECO:0007669"/>
    <property type="project" value="TreeGrafter"/>
</dbReference>
<dbReference type="InterPro" id="IPR036134">
    <property type="entry name" value="Crypto/Photolyase_FAD-like_sf"/>
</dbReference>
<dbReference type="OrthoDB" id="9772484at2"/>
<dbReference type="PANTHER" id="PTHR11455:SF9">
    <property type="entry name" value="CRYPTOCHROME CIRCADIAN CLOCK 5 ISOFORM X1"/>
    <property type="match status" value="1"/>
</dbReference>
<evidence type="ECO:0000256" key="1">
    <source>
        <dbReference type="ARBA" id="ARBA00001932"/>
    </source>
</evidence>
<feature type="site" description="Electron transfer via tryptophanyl radical" evidence="5">
    <location>
        <position position="399"/>
    </location>
</feature>
<dbReference type="AlphaFoldDB" id="A0A557SKI5"/>
<dbReference type="Pfam" id="PF03441">
    <property type="entry name" value="FAD_binding_7"/>
    <property type="match status" value="1"/>
</dbReference>
<accession>A0A557SKI5</accession>
<keyword evidence="2 4" id="KW-0285">Flavoprotein</keyword>
<dbReference type="GO" id="GO:0003904">
    <property type="term" value="F:deoxyribodipyrimidine photo-lyase activity"/>
    <property type="evidence" value="ECO:0007669"/>
    <property type="project" value="TreeGrafter"/>
</dbReference>
<feature type="site" description="Electron transfer via tryptophanyl radical" evidence="5">
    <location>
        <position position="343"/>
    </location>
</feature>
<sequence>MNQLIHGLRLISTVQYSGTDKQWRATRELITVSKQGTAIVWFRRDLRLCDNPALCEAVNNCKSVIPVYIHAPEEEAPWLPGQASNWWLHKSLSALSDSLQHAGSELIIAKGPSLTRLQEIASKTGATHLYWNRLYDPMTQARDSEIKQGMGEQGLHCHSFSSQLLIEPTTLKNKQGTPYKVFTAFWKVARQRLQEMTPPLPPINKLSAPKIPFPSLPLSSLELLSKSAWYNKFETFWQPGERGAHKQWEQFLYNSLPYYDEQRNFPAEEHTTRLSPHLHFGEITPKQLFWTLQHENDQSPGLSQSLDRLSAQLGWREFAHYTLFHFPHTATESMDSRFTKDHWNNSPDSREQLERWQRGETGIPIVDAGMKQLWQTGWMHNRVRMIVASLLTKNLGIHWLEGARWFWDTLVDADLANNTLGWQWTAGCGVDAAPYFRVFNPARQAERFDPAGRYIKTWLPEFSSADSHELINGRQPANNRLSYPLPMLDLQKTRKQTLERWQRIKTMPKPPAPH</sequence>
<reference evidence="8 9" key="1">
    <citation type="submission" date="2019-07" db="EMBL/GenBank/DDBJ databases">
        <title>The pathways for chlorine oxyanion respiration interact through the shared metabolite chlorate.</title>
        <authorList>
            <person name="Barnum T.P."/>
            <person name="Cheng Y."/>
            <person name="Hill K.A."/>
            <person name="Lucas L.N."/>
            <person name="Carlson H.K."/>
            <person name="Coates J.D."/>
        </authorList>
    </citation>
    <scope>NUCLEOTIDE SEQUENCE [LARGE SCALE GENOMIC DNA]</scope>
    <source>
        <strain evidence="8 9">BK-1</strain>
    </source>
</reference>
<comment type="similarity">
    <text evidence="6">Belongs to the DNA photolyase family.</text>
</comment>
<evidence type="ECO:0000313" key="9">
    <source>
        <dbReference type="Proteomes" id="UP000316649"/>
    </source>
</evidence>
<comment type="cofactor">
    <cofactor evidence="4">
        <name>FAD</name>
        <dbReference type="ChEBI" id="CHEBI:57692"/>
    </cofactor>
    <text evidence="4">Binds 1 FAD per subunit.</text>
</comment>
<dbReference type="InterPro" id="IPR002081">
    <property type="entry name" value="Cryptochrome/DNA_photolyase_1"/>
</dbReference>
<evidence type="ECO:0000256" key="6">
    <source>
        <dbReference type="RuleBase" id="RU004182"/>
    </source>
</evidence>
<dbReference type="InterPro" id="IPR014729">
    <property type="entry name" value="Rossmann-like_a/b/a_fold"/>
</dbReference>
<dbReference type="InterPro" id="IPR005101">
    <property type="entry name" value="Cryptochr/Photolyase_FAD-bd"/>
</dbReference>
<dbReference type="Pfam" id="PF00875">
    <property type="entry name" value="DNA_photolyase"/>
    <property type="match status" value="1"/>
</dbReference>
<feature type="binding site" evidence="4">
    <location>
        <begin position="271"/>
        <end position="275"/>
    </location>
    <ligand>
        <name>FAD</name>
        <dbReference type="ChEBI" id="CHEBI:57692"/>
    </ligand>
</feature>
<evidence type="ECO:0000256" key="5">
    <source>
        <dbReference type="PIRSR" id="PIRSR602081-2"/>
    </source>
</evidence>
<dbReference type="GO" id="GO:0003677">
    <property type="term" value="F:DNA binding"/>
    <property type="evidence" value="ECO:0007669"/>
    <property type="project" value="TreeGrafter"/>
</dbReference>
<evidence type="ECO:0000256" key="4">
    <source>
        <dbReference type="PIRSR" id="PIRSR602081-1"/>
    </source>
</evidence>
<name>A0A557SKI5_9GAMM</name>
<organism evidence="8 9">
    <name type="scientific">Sedimenticola selenatireducens</name>
    <dbReference type="NCBI Taxonomy" id="191960"/>
    <lineage>
        <taxon>Bacteria</taxon>
        <taxon>Pseudomonadati</taxon>
        <taxon>Pseudomonadota</taxon>
        <taxon>Gammaproteobacteria</taxon>
        <taxon>Chromatiales</taxon>
        <taxon>Sedimenticolaceae</taxon>
        <taxon>Sedimenticola</taxon>
    </lineage>
</organism>
<feature type="site" description="Electron transfer via tryptophanyl radical" evidence="5">
    <location>
        <position position="422"/>
    </location>
</feature>
<dbReference type="InterPro" id="IPR036155">
    <property type="entry name" value="Crypto/Photolyase_N_sf"/>
</dbReference>
<dbReference type="EMBL" id="VMNH01000004">
    <property type="protein sequence ID" value="TVO77914.1"/>
    <property type="molecule type" value="Genomic_DNA"/>
</dbReference>
<comment type="caution">
    <text evidence="8">The sequence shown here is derived from an EMBL/GenBank/DDBJ whole genome shotgun (WGS) entry which is preliminary data.</text>
</comment>
<keyword evidence="8" id="KW-0456">Lyase</keyword>
<dbReference type="Gene3D" id="1.25.40.80">
    <property type="match status" value="1"/>
</dbReference>
<comment type="cofactor">
    <cofactor evidence="1">
        <name>(6R)-5,10-methylene-5,6,7,8-tetrahydrofolate</name>
        <dbReference type="ChEBI" id="CHEBI:15636"/>
    </cofactor>
</comment>
<dbReference type="GO" id="GO:0009416">
    <property type="term" value="P:response to light stimulus"/>
    <property type="evidence" value="ECO:0007669"/>
    <property type="project" value="TreeGrafter"/>
</dbReference>
<feature type="binding site" evidence="4">
    <location>
        <begin position="412"/>
        <end position="414"/>
    </location>
    <ligand>
        <name>FAD</name>
        <dbReference type="ChEBI" id="CHEBI:57692"/>
    </ligand>
</feature>
<evidence type="ECO:0000256" key="2">
    <source>
        <dbReference type="ARBA" id="ARBA00022630"/>
    </source>
</evidence>
<dbReference type="Gene3D" id="1.10.579.10">
    <property type="entry name" value="DNA Cyclobutane Dipyrimidine Photolyase, subunit A, domain 3"/>
    <property type="match status" value="1"/>
</dbReference>
<protein>
    <submittedName>
        <fullName evidence="8">Deoxyribodipyrimidine photo-lyase</fullName>
    </submittedName>
</protein>